<dbReference type="InterPro" id="IPR035979">
    <property type="entry name" value="RBD_domain_sf"/>
</dbReference>
<dbReference type="AlphaFoldDB" id="A0A653DDD8"/>
<evidence type="ECO:0000256" key="4">
    <source>
        <dbReference type="ARBA" id="ARBA00022728"/>
    </source>
</evidence>
<dbReference type="InterPro" id="IPR034264">
    <property type="entry name" value="RBM48_RRM"/>
</dbReference>
<dbReference type="PANTHER" id="PTHR20957:SF0">
    <property type="entry name" value="RNA-BINDING PROTEIN 48"/>
    <property type="match status" value="1"/>
</dbReference>
<keyword evidence="5" id="KW-0694">RNA-binding</keyword>
<proteinExistence type="inferred from homology"/>
<dbReference type="GO" id="GO:0005681">
    <property type="term" value="C:spliceosomal complex"/>
    <property type="evidence" value="ECO:0007669"/>
    <property type="project" value="UniProtKB-KW"/>
</dbReference>
<organism evidence="8 9">
    <name type="scientific">Callosobruchus maculatus</name>
    <name type="common">Southern cowpea weevil</name>
    <name type="synonym">Pulse bruchid</name>
    <dbReference type="NCBI Taxonomy" id="64391"/>
    <lineage>
        <taxon>Eukaryota</taxon>
        <taxon>Metazoa</taxon>
        <taxon>Ecdysozoa</taxon>
        <taxon>Arthropoda</taxon>
        <taxon>Hexapoda</taxon>
        <taxon>Insecta</taxon>
        <taxon>Pterygota</taxon>
        <taxon>Neoptera</taxon>
        <taxon>Endopterygota</taxon>
        <taxon>Coleoptera</taxon>
        <taxon>Polyphaga</taxon>
        <taxon>Cucujiformia</taxon>
        <taxon>Chrysomeloidea</taxon>
        <taxon>Chrysomelidae</taxon>
        <taxon>Bruchinae</taxon>
        <taxon>Bruchini</taxon>
        <taxon>Callosobruchus</taxon>
    </lineage>
</organism>
<evidence type="ECO:0000313" key="8">
    <source>
        <dbReference type="EMBL" id="VEN57846.1"/>
    </source>
</evidence>
<dbReference type="PANTHER" id="PTHR20957">
    <property type="entry name" value="RNA-BINDING PROTEIN 48"/>
    <property type="match status" value="1"/>
</dbReference>
<dbReference type="Gene3D" id="3.30.70.330">
    <property type="match status" value="1"/>
</dbReference>
<evidence type="ECO:0000256" key="2">
    <source>
        <dbReference type="ARBA" id="ARBA00015189"/>
    </source>
</evidence>
<name>A0A653DDD8_CALMS</name>
<dbReference type="GO" id="GO:0003723">
    <property type="term" value="F:RNA binding"/>
    <property type="evidence" value="ECO:0007669"/>
    <property type="project" value="UniProtKB-KW"/>
</dbReference>
<dbReference type="Proteomes" id="UP000410492">
    <property type="component" value="Unassembled WGS sequence"/>
</dbReference>
<protein>
    <recommendedName>
        <fullName evidence="2">RNA-binding protein 48</fullName>
    </recommendedName>
</protein>
<keyword evidence="3" id="KW-0507">mRNA processing</keyword>
<dbReference type="EMBL" id="CAACVG010011331">
    <property type="protein sequence ID" value="VEN57846.1"/>
    <property type="molecule type" value="Genomic_DNA"/>
</dbReference>
<evidence type="ECO:0000313" key="9">
    <source>
        <dbReference type="Proteomes" id="UP000410492"/>
    </source>
</evidence>
<dbReference type="GO" id="GO:0006397">
    <property type="term" value="P:mRNA processing"/>
    <property type="evidence" value="ECO:0007669"/>
    <property type="project" value="UniProtKB-KW"/>
</dbReference>
<dbReference type="GO" id="GO:0008380">
    <property type="term" value="P:RNA splicing"/>
    <property type="evidence" value="ECO:0007669"/>
    <property type="project" value="UniProtKB-KW"/>
</dbReference>
<evidence type="ECO:0000256" key="5">
    <source>
        <dbReference type="ARBA" id="ARBA00022884"/>
    </source>
</evidence>
<comment type="function">
    <text evidence="7">As a component of the minor spliceosome, involved in the splicing of U12-type introns in pre-mRNAs.</text>
</comment>
<keyword evidence="6" id="KW-0508">mRNA splicing</keyword>
<comment type="similarity">
    <text evidence="1">Belongs to the RBM48 family.</text>
</comment>
<evidence type="ECO:0000256" key="1">
    <source>
        <dbReference type="ARBA" id="ARBA00006938"/>
    </source>
</evidence>
<dbReference type="InterPro" id="IPR039599">
    <property type="entry name" value="RBM48"/>
</dbReference>
<reference evidence="8 9" key="1">
    <citation type="submission" date="2019-01" db="EMBL/GenBank/DDBJ databases">
        <authorList>
            <person name="Sayadi A."/>
        </authorList>
    </citation>
    <scope>NUCLEOTIDE SEQUENCE [LARGE SCALE GENOMIC DNA]</scope>
</reference>
<dbReference type="InterPro" id="IPR012677">
    <property type="entry name" value="Nucleotide-bd_a/b_plait_sf"/>
</dbReference>
<evidence type="ECO:0000256" key="6">
    <source>
        <dbReference type="ARBA" id="ARBA00023187"/>
    </source>
</evidence>
<dbReference type="SUPFAM" id="SSF54928">
    <property type="entry name" value="RNA-binding domain, RBD"/>
    <property type="match status" value="1"/>
</dbReference>
<sequence>MEETQNTSQPAEKLVKPHHIQQELCKTRPAYRQGRKLTAVKTYTVNSESQHLYIYGVPTLNLRRELRTMCLKYGNVISMHIADDAVNEMFTECYHIQYQRIQSARIAKRLMDAQSFYGGILHVCYAPEHESVQETKAKLLQRKTDVLRRLPKT</sequence>
<dbReference type="CDD" id="cd12442">
    <property type="entry name" value="RRM_RBM48"/>
    <property type="match status" value="1"/>
</dbReference>
<dbReference type="GO" id="GO:0005654">
    <property type="term" value="C:nucleoplasm"/>
    <property type="evidence" value="ECO:0007669"/>
    <property type="project" value="TreeGrafter"/>
</dbReference>
<evidence type="ECO:0000256" key="7">
    <source>
        <dbReference type="ARBA" id="ARBA00035004"/>
    </source>
</evidence>
<accession>A0A653DDD8</accession>
<keyword evidence="4" id="KW-0747">Spliceosome</keyword>
<gene>
    <name evidence="8" type="ORF">CALMAC_LOCUS16368</name>
</gene>
<dbReference type="OrthoDB" id="78358at2759"/>
<evidence type="ECO:0000256" key="3">
    <source>
        <dbReference type="ARBA" id="ARBA00022664"/>
    </source>
</evidence>
<keyword evidence="9" id="KW-1185">Reference proteome</keyword>